<protein>
    <submittedName>
        <fullName evidence="5">LacI family transcriptional regulator</fullName>
    </submittedName>
</protein>
<evidence type="ECO:0000313" key="5">
    <source>
        <dbReference type="EMBL" id="RKN45005.1"/>
    </source>
</evidence>
<reference evidence="5 6" key="1">
    <citation type="journal article" date="2014" name="Int. J. Syst. Evol. Microbiol.">
        <title>Streptomyces hoynatensis sp. nov., isolated from deep marine sediment.</title>
        <authorList>
            <person name="Veyisoglu A."/>
            <person name="Sahin N."/>
        </authorList>
    </citation>
    <scope>NUCLEOTIDE SEQUENCE [LARGE SCALE GENOMIC DNA]</scope>
    <source>
        <strain evidence="5 6">KCTC 29097</strain>
    </source>
</reference>
<sequence>MPVAGHPRGPGAPRSVSIRDVANAAGVSHQTVSRVINGHPRVRPATRARVEAVIAELGFRRSVAAHALASGRTRSVTVLTANTTHYGRAALLRGVEEAARAASYAVGICVVESEEPRAVRDALDRATDAGGGLIVIAYDEPGLRALEQAPAGLPLVAAVETPAAAPPAASPWVWTDDRRAAREATEHLLGLGHRTVHYLAIPSTTRSRGGSQRAAGWREALTRASAAVPEPVAAGWTPAEGYAAGRRLAADPGVTAVLCGNDDLALGLLRALHEAGRRVPEDVSVVGFDDAPHAAYLAPALTTVRQDFHEVGRVCFGRLHGLIEGGAPVGPHALATPRLTVRESTGPAAPPA</sequence>
<proteinExistence type="predicted"/>
<evidence type="ECO:0000256" key="2">
    <source>
        <dbReference type="ARBA" id="ARBA00023125"/>
    </source>
</evidence>
<dbReference type="GO" id="GO:0003700">
    <property type="term" value="F:DNA-binding transcription factor activity"/>
    <property type="evidence" value="ECO:0007669"/>
    <property type="project" value="TreeGrafter"/>
</dbReference>
<dbReference type="SMART" id="SM00354">
    <property type="entry name" value="HTH_LACI"/>
    <property type="match status" value="1"/>
</dbReference>
<dbReference type="InterPro" id="IPR010982">
    <property type="entry name" value="Lambda_DNA-bd_dom_sf"/>
</dbReference>
<dbReference type="PROSITE" id="PS50932">
    <property type="entry name" value="HTH_LACI_2"/>
    <property type="match status" value="1"/>
</dbReference>
<dbReference type="AlphaFoldDB" id="A0A3A9Z9T8"/>
<dbReference type="PANTHER" id="PTHR30146:SF109">
    <property type="entry name" value="HTH-TYPE TRANSCRIPTIONAL REGULATOR GALS"/>
    <property type="match status" value="1"/>
</dbReference>
<dbReference type="Pfam" id="PF13377">
    <property type="entry name" value="Peripla_BP_3"/>
    <property type="match status" value="1"/>
</dbReference>
<dbReference type="Gene3D" id="1.10.260.40">
    <property type="entry name" value="lambda repressor-like DNA-binding domains"/>
    <property type="match status" value="1"/>
</dbReference>
<dbReference type="InterPro" id="IPR000843">
    <property type="entry name" value="HTH_LacI"/>
</dbReference>
<keyword evidence="6" id="KW-1185">Reference proteome</keyword>
<keyword evidence="2" id="KW-0238">DNA-binding</keyword>
<dbReference type="OrthoDB" id="9785139at2"/>
<evidence type="ECO:0000313" key="6">
    <source>
        <dbReference type="Proteomes" id="UP000272474"/>
    </source>
</evidence>
<dbReference type="Pfam" id="PF00356">
    <property type="entry name" value="LacI"/>
    <property type="match status" value="1"/>
</dbReference>
<evidence type="ECO:0000256" key="1">
    <source>
        <dbReference type="ARBA" id="ARBA00023015"/>
    </source>
</evidence>
<name>A0A3A9Z9T8_9ACTN</name>
<keyword evidence="3" id="KW-0804">Transcription</keyword>
<dbReference type="InterPro" id="IPR028082">
    <property type="entry name" value="Peripla_BP_I"/>
</dbReference>
<dbReference type="EMBL" id="RBAL01000003">
    <property type="protein sequence ID" value="RKN45005.1"/>
    <property type="molecule type" value="Genomic_DNA"/>
</dbReference>
<dbReference type="Gene3D" id="3.40.50.2300">
    <property type="match status" value="2"/>
</dbReference>
<gene>
    <name evidence="5" type="ORF">D7294_07880</name>
</gene>
<dbReference type="SUPFAM" id="SSF47413">
    <property type="entry name" value="lambda repressor-like DNA-binding domains"/>
    <property type="match status" value="1"/>
</dbReference>
<dbReference type="PANTHER" id="PTHR30146">
    <property type="entry name" value="LACI-RELATED TRANSCRIPTIONAL REPRESSOR"/>
    <property type="match status" value="1"/>
</dbReference>
<dbReference type="GO" id="GO:0000976">
    <property type="term" value="F:transcription cis-regulatory region binding"/>
    <property type="evidence" value="ECO:0007669"/>
    <property type="project" value="TreeGrafter"/>
</dbReference>
<keyword evidence="1" id="KW-0805">Transcription regulation</keyword>
<evidence type="ECO:0000256" key="3">
    <source>
        <dbReference type="ARBA" id="ARBA00023163"/>
    </source>
</evidence>
<dbReference type="Proteomes" id="UP000272474">
    <property type="component" value="Unassembled WGS sequence"/>
</dbReference>
<dbReference type="CDD" id="cd01392">
    <property type="entry name" value="HTH_LacI"/>
    <property type="match status" value="1"/>
</dbReference>
<dbReference type="SUPFAM" id="SSF53822">
    <property type="entry name" value="Periplasmic binding protein-like I"/>
    <property type="match status" value="1"/>
</dbReference>
<evidence type="ECO:0000259" key="4">
    <source>
        <dbReference type="PROSITE" id="PS50932"/>
    </source>
</evidence>
<feature type="domain" description="HTH lacI-type" evidence="4">
    <location>
        <begin position="16"/>
        <end position="70"/>
    </location>
</feature>
<dbReference type="PRINTS" id="PR00036">
    <property type="entry name" value="HTHLACI"/>
</dbReference>
<accession>A0A3A9Z9T8</accession>
<organism evidence="5 6">
    <name type="scientific">Streptomyces hoynatensis</name>
    <dbReference type="NCBI Taxonomy" id="1141874"/>
    <lineage>
        <taxon>Bacteria</taxon>
        <taxon>Bacillati</taxon>
        <taxon>Actinomycetota</taxon>
        <taxon>Actinomycetes</taxon>
        <taxon>Kitasatosporales</taxon>
        <taxon>Streptomycetaceae</taxon>
        <taxon>Streptomyces</taxon>
    </lineage>
</organism>
<dbReference type="PROSITE" id="PS00356">
    <property type="entry name" value="HTH_LACI_1"/>
    <property type="match status" value="1"/>
</dbReference>
<dbReference type="InterPro" id="IPR046335">
    <property type="entry name" value="LacI/GalR-like_sensor"/>
</dbReference>
<comment type="caution">
    <text evidence="5">The sequence shown here is derived from an EMBL/GenBank/DDBJ whole genome shotgun (WGS) entry which is preliminary data.</text>
</comment>
<dbReference type="CDD" id="cd01574">
    <property type="entry name" value="PBP1_LacI"/>
    <property type="match status" value="1"/>
</dbReference>